<dbReference type="InterPro" id="IPR003439">
    <property type="entry name" value="ABC_transporter-like_ATP-bd"/>
</dbReference>
<dbReference type="AlphaFoldDB" id="C4G876"/>
<dbReference type="InterPro" id="IPR050153">
    <property type="entry name" value="Metal_Ion_Import_ABC"/>
</dbReference>
<keyword evidence="2" id="KW-0813">Transport</keyword>
<dbReference type="PANTHER" id="PTHR42734">
    <property type="entry name" value="METAL TRANSPORT SYSTEM ATP-BINDING PROTEIN TM_0124-RELATED"/>
    <property type="match status" value="1"/>
</dbReference>
<comment type="similarity">
    <text evidence="1">Belongs to the ABC transporter superfamily.</text>
</comment>
<dbReference type="SUPFAM" id="SSF52540">
    <property type="entry name" value="P-loop containing nucleoside triphosphate hydrolases"/>
    <property type="match status" value="1"/>
</dbReference>
<dbReference type="STRING" id="626523.GCWU000342_00038"/>
<keyword evidence="7" id="KW-1185">Reference proteome</keyword>
<dbReference type="InterPro" id="IPR003593">
    <property type="entry name" value="AAA+_ATPase"/>
</dbReference>
<reference evidence="6" key="1">
    <citation type="submission" date="2009-04" db="EMBL/GenBank/DDBJ databases">
        <authorList>
            <person name="Weinstock G."/>
            <person name="Sodergren E."/>
            <person name="Clifton S."/>
            <person name="Fulton L."/>
            <person name="Fulton B."/>
            <person name="Courtney L."/>
            <person name="Fronick C."/>
            <person name="Harrison M."/>
            <person name="Strong C."/>
            <person name="Farmer C."/>
            <person name="Delahaunty K."/>
            <person name="Markovic C."/>
            <person name="Hall O."/>
            <person name="Minx P."/>
            <person name="Tomlinson C."/>
            <person name="Mitreva M."/>
            <person name="Nelson J."/>
            <person name="Hou S."/>
            <person name="Wollam A."/>
            <person name="Pepin K.H."/>
            <person name="Johnson M."/>
            <person name="Bhonagiri V."/>
            <person name="Nash W.E."/>
            <person name="Warren W."/>
            <person name="Chinwalla A."/>
            <person name="Mardis E.R."/>
            <person name="Wilson R.K."/>
        </authorList>
    </citation>
    <scope>NUCLEOTIDE SEQUENCE [LARGE SCALE GENOMIC DNA]</scope>
    <source>
        <strain evidence="6">DSM 14600</strain>
    </source>
</reference>
<dbReference type="Pfam" id="PF00005">
    <property type="entry name" value="ABC_tran"/>
    <property type="match status" value="1"/>
</dbReference>
<keyword evidence="4 6" id="KW-0067">ATP-binding</keyword>
<accession>C4G876</accession>
<protein>
    <submittedName>
        <fullName evidence="6">ABC transporter, ATP-binding protein</fullName>
    </submittedName>
</protein>
<dbReference type="RefSeq" id="WP_006905085.1">
    <property type="nucleotide sequence ID" value="NZ_GG665866.1"/>
</dbReference>
<dbReference type="GO" id="GO:0005524">
    <property type="term" value="F:ATP binding"/>
    <property type="evidence" value="ECO:0007669"/>
    <property type="project" value="UniProtKB-KW"/>
</dbReference>
<dbReference type="PROSITE" id="PS50893">
    <property type="entry name" value="ABC_TRANSPORTER_2"/>
    <property type="match status" value="1"/>
</dbReference>
<proteinExistence type="inferred from homology"/>
<evidence type="ECO:0000256" key="4">
    <source>
        <dbReference type="ARBA" id="ARBA00022840"/>
    </source>
</evidence>
<dbReference type="GO" id="GO:0016887">
    <property type="term" value="F:ATP hydrolysis activity"/>
    <property type="evidence" value="ECO:0007669"/>
    <property type="project" value="InterPro"/>
</dbReference>
<evidence type="ECO:0000259" key="5">
    <source>
        <dbReference type="PROSITE" id="PS50893"/>
    </source>
</evidence>
<evidence type="ECO:0000313" key="7">
    <source>
        <dbReference type="Proteomes" id="UP000003494"/>
    </source>
</evidence>
<dbReference type="Gene3D" id="3.40.50.300">
    <property type="entry name" value="P-loop containing nucleotide triphosphate hydrolases"/>
    <property type="match status" value="1"/>
</dbReference>
<comment type="caution">
    <text evidence="6">The sequence shown here is derived from an EMBL/GenBank/DDBJ whole genome shotgun (WGS) entry which is preliminary data.</text>
</comment>
<dbReference type="InterPro" id="IPR027417">
    <property type="entry name" value="P-loop_NTPase"/>
</dbReference>
<evidence type="ECO:0000313" key="6">
    <source>
        <dbReference type="EMBL" id="EEP28697.1"/>
    </source>
</evidence>
<sequence>MSYIRCRHLSVGYGGKAVAKDLSFDLNPGDYLCLVGMNGAGKSTLMKTLLGLLDPVSGEIEIGDGLKSEEIGYLPQQSAHQKNFPATVWEVAMSGTAVKNRRLFYSREAKDRCEERLRQVGMWDMRKSSYRNLSGGQKQRTLLARALCAASKVLILDEPVAGLDPAARNQLYQITGDLHAAGVAIMMITHDLKAMEYAGYVLHVGRKQHFFGTREDYQKSLYWKTLQAWEEEAMDL</sequence>
<evidence type="ECO:0000256" key="1">
    <source>
        <dbReference type="ARBA" id="ARBA00005417"/>
    </source>
</evidence>
<feature type="domain" description="ABC transporter" evidence="5">
    <location>
        <begin position="4"/>
        <end position="234"/>
    </location>
</feature>
<organism evidence="6 7">
    <name type="scientific">Shuttleworthella satelles DSM 14600</name>
    <dbReference type="NCBI Taxonomy" id="626523"/>
    <lineage>
        <taxon>Bacteria</taxon>
        <taxon>Bacillati</taxon>
        <taxon>Bacillota</taxon>
        <taxon>Clostridia</taxon>
        <taxon>Lachnospirales</taxon>
        <taxon>Lachnospiraceae</taxon>
        <taxon>Shuttleworthella</taxon>
    </lineage>
</organism>
<name>C4G876_9FIRM</name>
<dbReference type="eggNOG" id="COG1121">
    <property type="taxonomic scope" value="Bacteria"/>
</dbReference>
<dbReference type="Proteomes" id="UP000003494">
    <property type="component" value="Unassembled WGS sequence"/>
</dbReference>
<dbReference type="PANTHER" id="PTHR42734:SF17">
    <property type="entry name" value="METAL TRANSPORT SYSTEM ATP-BINDING PROTEIN TM_0124-RELATED"/>
    <property type="match status" value="1"/>
</dbReference>
<evidence type="ECO:0000256" key="3">
    <source>
        <dbReference type="ARBA" id="ARBA00022741"/>
    </source>
</evidence>
<keyword evidence="3" id="KW-0547">Nucleotide-binding</keyword>
<dbReference type="EMBL" id="ACIP02000001">
    <property type="protein sequence ID" value="EEP28697.1"/>
    <property type="molecule type" value="Genomic_DNA"/>
</dbReference>
<gene>
    <name evidence="6" type="ORF">GCWU000342_00038</name>
</gene>
<dbReference type="HOGENOM" id="CLU_000604_1_11_9"/>
<dbReference type="SMART" id="SM00382">
    <property type="entry name" value="AAA"/>
    <property type="match status" value="1"/>
</dbReference>
<evidence type="ECO:0000256" key="2">
    <source>
        <dbReference type="ARBA" id="ARBA00022448"/>
    </source>
</evidence>